<dbReference type="SMART" id="SM00283">
    <property type="entry name" value="MA"/>
    <property type="match status" value="1"/>
</dbReference>
<comment type="caution">
    <text evidence="6">The sequence shown here is derived from an EMBL/GenBank/DDBJ whole genome shotgun (WGS) entry which is preliminary data.</text>
</comment>
<organism evidence="6 7">
    <name type="scientific">Marinomonas phaeophyticola</name>
    <dbReference type="NCBI Taxonomy" id="3004091"/>
    <lineage>
        <taxon>Bacteria</taxon>
        <taxon>Pseudomonadati</taxon>
        <taxon>Pseudomonadota</taxon>
        <taxon>Gammaproteobacteria</taxon>
        <taxon>Oceanospirillales</taxon>
        <taxon>Oceanospirillaceae</taxon>
        <taxon>Marinomonas</taxon>
    </lineage>
</organism>
<evidence type="ECO:0000256" key="2">
    <source>
        <dbReference type="ARBA" id="ARBA00023224"/>
    </source>
</evidence>
<dbReference type="SUPFAM" id="SSF58104">
    <property type="entry name" value="Methyl-accepting chemotaxis protein (MCP) signaling domain"/>
    <property type="match status" value="1"/>
</dbReference>
<proteinExistence type="predicted"/>
<dbReference type="PROSITE" id="PS50111">
    <property type="entry name" value="CHEMOTAXIS_TRANSDUC_2"/>
    <property type="match status" value="1"/>
</dbReference>
<dbReference type="EMBL" id="JAPUBN010000018">
    <property type="protein sequence ID" value="MCZ2722557.1"/>
    <property type="molecule type" value="Genomic_DNA"/>
</dbReference>
<dbReference type="RefSeq" id="WP_269126266.1">
    <property type="nucleotide sequence ID" value="NZ_JAPUBN010000018.1"/>
</dbReference>
<keyword evidence="4" id="KW-1133">Transmembrane helix</keyword>
<feature type="transmembrane region" description="Helical" evidence="4">
    <location>
        <begin position="306"/>
        <end position="327"/>
    </location>
</feature>
<comment type="subcellular location">
    <subcellularLocation>
        <location evidence="1">Membrane</location>
    </subcellularLocation>
</comment>
<dbReference type="Gene3D" id="1.10.287.950">
    <property type="entry name" value="Methyl-accepting chemotaxis protein"/>
    <property type="match status" value="1"/>
</dbReference>
<keyword evidence="4" id="KW-0472">Membrane</keyword>
<dbReference type="InterPro" id="IPR004089">
    <property type="entry name" value="MCPsignal_dom"/>
</dbReference>
<name>A0ABT4JW15_9GAMM</name>
<dbReference type="Proteomes" id="UP001149719">
    <property type="component" value="Unassembled WGS sequence"/>
</dbReference>
<accession>A0ABT4JW15</accession>
<evidence type="ECO:0000256" key="4">
    <source>
        <dbReference type="SAM" id="Phobius"/>
    </source>
</evidence>
<evidence type="ECO:0000313" key="7">
    <source>
        <dbReference type="Proteomes" id="UP001149719"/>
    </source>
</evidence>
<evidence type="ECO:0000256" key="1">
    <source>
        <dbReference type="ARBA" id="ARBA00004370"/>
    </source>
</evidence>
<dbReference type="PANTHER" id="PTHR32089:SF112">
    <property type="entry name" value="LYSOZYME-LIKE PROTEIN-RELATED"/>
    <property type="match status" value="1"/>
</dbReference>
<evidence type="ECO:0000256" key="3">
    <source>
        <dbReference type="PROSITE-ProRule" id="PRU00284"/>
    </source>
</evidence>
<keyword evidence="2 3" id="KW-0807">Transducer</keyword>
<gene>
    <name evidence="6" type="ORF">O1D97_13300</name>
</gene>
<reference evidence="6" key="1">
    <citation type="submission" date="2022-12" db="EMBL/GenBank/DDBJ databases">
        <title>Marinomonas 15G1-11 sp. nov, isolated from marine algae.</title>
        <authorList>
            <person name="Butt M."/>
            <person name="Choi D.G."/>
            <person name="Kim J.M."/>
            <person name="Lee J.K."/>
            <person name="Baek J.H."/>
            <person name="Jeon C.O."/>
        </authorList>
    </citation>
    <scope>NUCLEOTIDE SEQUENCE</scope>
    <source>
        <strain evidence="6">15G1-11</strain>
    </source>
</reference>
<evidence type="ECO:0000259" key="5">
    <source>
        <dbReference type="PROSITE" id="PS50111"/>
    </source>
</evidence>
<dbReference type="Pfam" id="PF00015">
    <property type="entry name" value="MCPsignal"/>
    <property type="match status" value="1"/>
</dbReference>
<evidence type="ECO:0000313" key="6">
    <source>
        <dbReference type="EMBL" id="MCZ2722557.1"/>
    </source>
</evidence>
<feature type="transmembrane region" description="Helical" evidence="4">
    <location>
        <begin position="12"/>
        <end position="29"/>
    </location>
</feature>
<dbReference type="PANTHER" id="PTHR32089">
    <property type="entry name" value="METHYL-ACCEPTING CHEMOTAXIS PROTEIN MCPB"/>
    <property type="match status" value="1"/>
</dbReference>
<keyword evidence="7" id="KW-1185">Reference proteome</keyword>
<sequence length="657" mass="72127">MTISSVTRLTTLAYIAIALVLAGMMLWGITKFRNTFQENYYYNEVWSSSSVGLKDQIEAYLFSGDSNTLQNAITYIDDTIQPKLAKLPDHLANPINEKLVIIQQSLATDVRAAGKLSATPNALIHNNEAQIVAEIETLQEMVSSQSSTLSSETLQAYYQLITNMYQQIFALKVVSGQYLDMADQHNLEQLTNIISTLQSSIAALSKLPKISRTIEKNTSNDDDLSSLMGWATAEETTVEDPIDDIQSELKSWVGRYLKDVKSTQSMMSQVLQAQGQIRVRVADLEQELERGTHALQRSAEATEKTIGIGFAAVVLLMFIVTFITHLFQHNIVVKGAKQLLQAVLELAQNQSASHIHIGNKKNELADIARHLNQYLDFVEKQKQQRDTELADISSSLNDTLAAFEQINGLSTASNDALAETLDLANKVDVLAHKAEVRAKEVATYAGDISASMETSVEQTKDLNLANNQTVATLNQSKDALIQLSHSVSNAFTIVDSIRSIAEQTNLLALNAAIEAARAGEYGRGFAVVADEVRSLSKKTQGSLEEITTIFSGLNNAEDALKAHLESIEYSTKNQYELTNELGKSAGQVLEQASKSSVLTQKATGYAAQQKQEMTDLNHSIESIRNKADESAVFIASASKKIRININNITMTLGIQKQ</sequence>
<feature type="domain" description="Methyl-accepting transducer" evidence="5">
    <location>
        <begin position="388"/>
        <end position="624"/>
    </location>
</feature>
<protein>
    <submittedName>
        <fullName evidence="6">Methyl-accepting chemotaxis protein</fullName>
    </submittedName>
</protein>
<keyword evidence="4" id="KW-0812">Transmembrane</keyword>